<organism evidence="1 2">
    <name type="scientific">Pleurodeles waltl</name>
    <name type="common">Iberian ribbed newt</name>
    <dbReference type="NCBI Taxonomy" id="8319"/>
    <lineage>
        <taxon>Eukaryota</taxon>
        <taxon>Metazoa</taxon>
        <taxon>Chordata</taxon>
        <taxon>Craniata</taxon>
        <taxon>Vertebrata</taxon>
        <taxon>Euteleostomi</taxon>
        <taxon>Amphibia</taxon>
        <taxon>Batrachia</taxon>
        <taxon>Caudata</taxon>
        <taxon>Salamandroidea</taxon>
        <taxon>Salamandridae</taxon>
        <taxon>Pleurodelinae</taxon>
        <taxon>Pleurodeles</taxon>
    </lineage>
</organism>
<proteinExistence type="predicted"/>
<evidence type="ECO:0000313" key="2">
    <source>
        <dbReference type="Proteomes" id="UP001066276"/>
    </source>
</evidence>
<sequence length="109" mass="12136">MVMEVVDEDVVHAGVSVDTTGREVDDKEEGDTVDEVDFGGSLCFSPKKVCQIIIACCITLALRRQVPFLQEDKAGDGHVEVVEPMNSDEEEADEEDVENRTTIIQQYFQ</sequence>
<dbReference type="EMBL" id="JANPWB010000008">
    <property type="protein sequence ID" value="KAJ1165405.1"/>
    <property type="molecule type" value="Genomic_DNA"/>
</dbReference>
<dbReference type="AlphaFoldDB" id="A0AAV7SMZ8"/>
<comment type="caution">
    <text evidence="1">The sequence shown here is derived from an EMBL/GenBank/DDBJ whole genome shotgun (WGS) entry which is preliminary data.</text>
</comment>
<dbReference type="Proteomes" id="UP001066276">
    <property type="component" value="Chromosome 4_2"/>
</dbReference>
<keyword evidence="2" id="KW-1185">Reference proteome</keyword>
<protein>
    <submittedName>
        <fullName evidence="1">Uncharacterized protein</fullName>
    </submittedName>
</protein>
<evidence type="ECO:0000313" key="1">
    <source>
        <dbReference type="EMBL" id="KAJ1165405.1"/>
    </source>
</evidence>
<gene>
    <name evidence="1" type="ORF">NDU88_005833</name>
</gene>
<name>A0AAV7SMZ8_PLEWA</name>
<reference evidence="1" key="1">
    <citation type="journal article" date="2022" name="bioRxiv">
        <title>Sequencing and chromosome-scale assembly of the giantPleurodeles waltlgenome.</title>
        <authorList>
            <person name="Brown T."/>
            <person name="Elewa A."/>
            <person name="Iarovenko S."/>
            <person name="Subramanian E."/>
            <person name="Araus A.J."/>
            <person name="Petzold A."/>
            <person name="Susuki M."/>
            <person name="Suzuki K.-i.T."/>
            <person name="Hayashi T."/>
            <person name="Toyoda A."/>
            <person name="Oliveira C."/>
            <person name="Osipova E."/>
            <person name="Leigh N.D."/>
            <person name="Simon A."/>
            <person name="Yun M.H."/>
        </authorList>
    </citation>
    <scope>NUCLEOTIDE SEQUENCE</scope>
    <source>
        <strain evidence="1">20211129_DDA</strain>
        <tissue evidence="1">Liver</tissue>
    </source>
</reference>
<accession>A0AAV7SMZ8</accession>